<keyword evidence="2 6" id="KW-0963">Cytoplasm</keyword>
<sequence length="314" mass="34981">MTWLEVQITTTLEAEEAIVNLFYEVGAKGVVIESGENLMMIQEDPTINYIDERILNMDPDVSIVRGYFNEKLDCDECIHQLLTGIKRLPACGLNPGECELSITEVEEDDWANSWKKYYKPTRVGKSIIIKPTWEDYTPEADEIVVNMDPGMAFGTGTHETTQLCVTKLEEYIKPDDMVLDIGCGTGILSIIAGELGCKHVIGVDFDPVAVKVARENIALNNMEDKIEIREGNLLDVIAEDEKAEIIVANILAEAIIELAQIIKPYLKEAGVFISSGIIGDRLEAVLKTLNDEDFEILNIEQMGEWNSVVARIKA</sequence>
<evidence type="ECO:0000313" key="8">
    <source>
        <dbReference type="Proteomes" id="UP000218387"/>
    </source>
</evidence>
<evidence type="ECO:0000256" key="4">
    <source>
        <dbReference type="ARBA" id="ARBA00022679"/>
    </source>
</evidence>
<dbReference type="HAMAP" id="MF_00735">
    <property type="entry name" value="Methyltr_PrmA"/>
    <property type="match status" value="1"/>
</dbReference>
<evidence type="ECO:0000256" key="6">
    <source>
        <dbReference type="HAMAP-Rule" id="MF_00735"/>
    </source>
</evidence>
<dbReference type="Pfam" id="PF06325">
    <property type="entry name" value="PrmA"/>
    <property type="match status" value="1"/>
</dbReference>
<dbReference type="GO" id="GO:0032259">
    <property type="term" value="P:methylation"/>
    <property type="evidence" value="ECO:0007669"/>
    <property type="project" value="UniProtKB-KW"/>
</dbReference>
<dbReference type="GO" id="GO:0016279">
    <property type="term" value="F:protein-lysine N-methyltransferase activity"/>
    <property type="evidence" value="ECO:0007669"/>
    <property type="project" value="RHEA"/>
</dbReference>
<feature type="binding site" evidence="6">
    <location>
        <position position="161"/>
    </location>
    <ligand>
        <name>S-adenosyl-L-methionine</name>
        <dbReference type="ChEBI" id="CHEBI:59789"/>
    </ligand>
</feature>
<dbReference type="AlphaFoldDB" id="A0A4P9CDL5"/>
<dbReference type="PANTHER" id="PTHR43648">
    <property type="entry name" value="ELECTRON TRANSFER FLAVOPROTEIN BETA SUBUNIT LYSINE METHYLTRANSFERASE"/>
    <property type="match status" value="1"/>
</dbReference>
<evidence type="ECO:0000256" key="5">
    <source>
        <dbReference type="ARBA" id="ARBA00022691"/>
    </source>
</evidence>
<comment type="subcellular location">
    <subcellularLocation>
        <location evidence="6">Cytoplasm</location>
    </subcellularLocation>
</comment>
<dbReference type="EC" id="2.1.1.-" evidence="6"/>
<comment type="similarity">
    <text evidence="1 6">Belongs to the methyltransferase superfamily. PrmA family.</text>
</comment>
<comment type="catalytic activity">
    <reaction evidence="6">
        <text>L-lysyl-[protein] + 3 S-adenosyl-L-methionine = N(6),N(6),N(6)-trimethyl-L-lysyl-[protein] + 3 S-adenosyl-L-homocysteine + 3 H(+)</text>
        <dbReference type="Rhea" id="RHEA:54192"/>
        <dbReference type="Rhea" id="RHEA-COMP:9752"/>
        <dbReference type="Rhea" id="RHEA-COMP:13826"/>
        <dbReference type="ChEBI" id="CHEBI:15378"/>
        <dbReference type="ChEBI" id="CHEBI:29969"/>
        <dbReference type="ChEBI" id="CHEBI:57856"/>
        <dbReference type="ChEBI" id="CHEBI:59789"/>
        <dbReference type="ChEBI" id="CHEBI:61961"/>
    </reaction>
</comment>
<dbReference type="InterPro" id="IPR004498">
    <property type="entry name" value="Ribosomal_PrmA_MeTrfase"/>
</dbReference>
<dbReference type="KEGG" id="emt:CPZ25_017420"/>
<evidence type="ECO:0000256" key="3">
    <source>
        <dbReference type="ARBA" id="ARBA00022603"/>
    </source>
</evidence>
<comment type="function">
    <text evidence="6">Methylates ribosomal protein L11.</text>
</comment>
<dbReference type="GO" id="GO:0005840">
    <property type="term" value="C:ribosome"/>
    <property type="evidence" value="ECO:0007669"/>
    <property type="project" value="UniProtKB-KW"/>
</dbReference>
<keyword evidence="4 6" id="KW-0808">Transferase</keyword>
<keyword evidence="7" id="KW-0689">Ribosomal protein</keyword>
<feature type="binding site" evidence="6">
    <location>
        <position position="249"/>
    </location>
    <ligand>
        <name>S-adenosyl-L-methionine</name>
        <dbReference type="ChEBI" id="CHEBI:59789"/>
    </ligand>
</feature>
<dbReference type="InterPro" id="IPR050078">
    <property type="entry name" value="Ribosomal_L11_MeTrfase_PrmA"/>
</dbReference>
<dbReference type="PIRSF" id="PIRSF000401">
    <property type="entry name" value="RPL11_MTase"/>
    <property type="match status" value="1"/>
</dbReference>
<protein>
    <recommendedName>
        <fullName evidence="6">Ribosomal protein L11 methyltransferase</fullName>
        <shortName evidence="6">L11 Mtase</shortName>
        <ecNumber evidence="6">2.1.1.-</ecNumber>
    </recommendedName>
</protein>
<proteinExistence type="inferred from homology"/>
<feature type="binding site" evidence="6">
    <location>
        <position position="204"/>
    </location>
    <ligand>
        <name>S-adenosyl-L-methionine</name>
        <dbReference type="ChEBI" id="CHEBI:59789"/>
    </ligand>
</feature>
<reference evidence="7 8" key="1">
    <citation type="submission" date="2018-05" db="EMBL/GenBank/DDBJ databases">
        <title>Genome comparison of Eubacterium sp.</title>
        <authorList>
            <person name="Feng Y."/>
            <person name="Sanchez-Andrea I."/>
            <person name="Stams A.J.M."/>
            <person name="De Vos W.M."/>
        </authorList>
    </citation>
    <scope>NUCLEOTIDE SEQUENCE [LARGE SCALE GENOMIC DNA]</scope>
    <source>
        <strain evidence="7 8">YI</strain>
    </source>
</reference>
<keyword evidence="3 6" id="KW-0489">Methyltransferase</keyword>
<feature type="binding site" evidence="6">
    <location>
        <position position="182"/>
    </location>
    <ligand>
        <name>S-adenosyl-L-methionine</name>
        <dbReference type="ChEBI" id="CHEBI:59789"/>
    </ligand>
</feature>
<dbReference type="Proteomes" id="UP000218387">
    <property type="component" value="Chromosome"/>
</dbReference>
<keyword evidence="7" id="KW-0687">Ribonucleoprotein</keyword>
<dbReference type="PANTHER" id="PTHR43648:SF1">
    <property type="entry name" value="ELECTRON TRANSFER FLAVOPROTEIN BETA SUBUNIT LYSINE METHYLTRANSFERASE"/>
    <property type="match status" value="1"/>
</dbReference>
<dbReference type="RefSeq" id="WP_058695643.1">
    <property type="nucleotide sequence ID" value="NZ_CABJDW020000007.1"/>
</dbReference>
<dbReference type="CDD" id="cd02440">
    <property type="entry name" value="AdoMet_MTases"/>
    <property type="match status" value="1"/>
</dbReference>
<keyword evidence="8" id="KW-1185">Reference proteome</keyword>
<dbReference type="InterPro" id="IPR029063">
    <property type="entry name" value="SAM-dependent_MTases_sf"/>
</dbReference>
<evidence type="ECO:0000256" key="2">
    <source>
        <dbReference type="ARBA" id="ARBA00022490"/>
    </source>
</evidence>
<gene>
    <name evidence="6" type="primary">prmA</name>
    <name evidence="7" type="ORF">CPZ25_017420</name>
</gene>
<accession>A0A4P9CDL5</accession>
<dbReference type="NCBIfam" id="TIGR00406">
    <property type="entry name" value="prmA"/>
    <property type="match status" value="1"/>
</dbReference>
<evidence type="ECO:0000313" key="7">
    <source>
        <dbReference type="EMBL" id="QCT73035.1"/>
    </source>
</evidence>
<dbReference type="EMBL" id="CP029487">
    <property type="protein sequence ID" value="QCT73035.1"/>
    <property type="molecule type" value="Genomic_DNA"/>
</dbReference>
<name>A0A4P9CDL5_EUBML</name>
<keyword evidence="5 6" id="KW-0949">S-adenosyl-L-methionine</keyword>
<dbReference type="GO" id="GO:0005737">
    <property type="term" value="C:cytoplasm"/>
    <property type="evidence" value="ECO:0007669"/>
    <property type="project" value="UniProtKB-SubCell"/>
</dbReference>
<evidence type="ECO:0000256" key="1">
    <source>
        <dbReference type="ARBA" id="ARBA00009741"/>
    </source>
</evidence>
<organism evidence="7 8">
    <name type="scientific">Eubacterium maltosivorans</name>
    <dbReference type="NCBI Taxonomy" id="2041044"/>
    <lineage>
        <taxon>Bacteria</taxon>
        <taxon>Bacillati</taxon>
        <taxon>Bacillota</taxon>
        <taxon>Clostridia</taxon>
        <taxon>Eubacteriales</taxon>
        <taxon>Eubacteriaceae</taxon>
        <taxon>Eubacterium</taxon>
    </lineage>
</organism>
<dbReference type="SUPFAM" id="SSF53335">
    <property type="entry name" value="S-adenosyl-L-methionine-dependent methyltransferases"/>
    <property type="match status" value="1"/>
</dbReference>
<dbReference type="Gene3D" id="3.40.50.150">
    <property type="entry name" value="Vaccinia Virus protein VP39"/>
    <property type="match status" value="1"/>
</dbReference>